<dbReference type="PROSITE" id="PS51257">
    <property type="entry name" value="PROKAR_LIPOPROTEIN"/>
    <property type="match status" value="1"/>
</dbReference>
<dbReference type="Pfam" id="PF14042">
    <property type="entry name" value="DUF4247"/>
    <property type="match status" value="1"/>
</dbReference>
<name>A0A6J7GRF1_9ZZZZ</name>
<gene>
    <name evidence="1" type="ORF">UFOPK3564_00947</name>
</gene>
<reference evidence="1" key="1">
    <citation type="submission" date="2020-05" db="EMBL/GenBank/DDBJ databases">
        <authorList>
            <person name="Chiriac C."/>
            <person name="Salcher M."/>
            <person name="Ghai R."/>
            <person name="Kavagutti S V."/>
        </authorList>
    </citation>
    <scope>NUCLEOTIDE SEQUENCE</scope>
</reference>
<dbReference type="InterPro" id="IPR025341">
    <property type="entry name" value="DUF4247"/>
</dbReference>
<organism evidence="1">
    <name type="scientific">freshwater metagenome</name>
    <dbReference type="NCBI Taxonomy" id="449393"/>
    <lineage>
        <taxon>unclassified sequences</taxon>
        <taxon>metagenomes</taxon>
        <taxon>ecological metagenomes</taxon>
    </lineage>
</organism>
<protein>
    <submittedName>
        <fullName evidence="1">Unannotated protein</fullName>
    </submittedName>
</protein>
<proteinExistence type="predicted"/>
<dbReference type="EMBL" id="CAFBMK010000038">
    <property type="protein sequence ID" value="CAB4906863.1"/>
    <property type="molecule type" value="Genomic_DNA"/>
</dbReference>
<accession>A0A6J7GRF1</accession>
<evidence type="ECO:0000313" key="1">
    <source>
        <dbReference type="EMBL" id="CAB4906863.1"/>
    </source>
</evidence>
<sequence>MSLKGKSTATVVAGGALLVLALVLLVGGLSSCGSSPRSWVKDHYTAAGKRGGADLYRTNQSVSKVTRDLTEAWKPADRLTDPGAVFLRYRDDLVIVRPRKGGGTELAVDDADRGYASAYPFVGGWFGTYSGRAEGFRGGGPGTGK</sequence>
<dbReference type="AlphaFoldDB" id="A0A6J7GRF1"/>